<evidence type="ECO:0000313" key="2">
    <source>
        <dbReference type="Proteomes" id="UP000232722"/>
    </source>
</evidence>
<gene>
    <name evidence="1" type="ORF">RhiirA5_430167</name>
</gene>
<evidence type="ECO:0000313" key="1">
    <source>
        <dbReference type="EMBL" id="PKB99173.1"/>
    </source>
</evidence>
<comment type="caution">
    <text evidence="1">The sequence shown here is derived from an EMBL/GenBank/DDBJ whole genome shotgun (WGS) entry which is preliminary data.</text>
</comment>
<organism evidence="1 2">
    <name type="scientific">Rhizophagus irregularis</name>
    <dbReference type="NCBI Taxonomy" id="588596"/>
    <lineage>
        <taxon>Eukaryota</taxon>
        <taxon>Fungi</taxon>
        <taxon>Fungi incertae sedis</taxon>
        <taxon>Mucoromycota</taxon>
        <taxon>Glomeromycotina</taxon>
        <taxon>Glomeromycetes</taxon>
        <taxon>Glomerales</taxon>
        <taxon>Glomeraceae</taxon>
        <taxon>Rhizophagus</taxon>
    </lineage>
</organism>
<sequence length="136" mass="15802">MAIDTRVVVGLGLYILKGQLLSNWRVNKVEETIPEYCDKRSERLQFTTELEAVPIYCMHSSLLAFKREHRLTEPGRIGNDKLYKETVKGGNCGLTLLHKHCTNYLNNNKCLEVKKNLKFFKSKEFKFVIIISEYSD</sequence>
<dbReference type="Proteomes" id="UP000232722">
    <property type="component" value="Unassembled WGS sequence"/>
</dbReference>
<protein>
    <submittedName>
        <fullName evidence="1">Uncharacterized protein</fullName>
    </submittedName>
</protein>
<accession>A0A2N0NX76</accession>
<reference evidence="1 2" key="1">
    <citation type="submission" date="2016-04" db="EMBL/GenBank/DDBJ databases">
        <title>Genome analyses suggest a sexual origin of heterokaryosis in a supposedly ancient asexual fungus.</title>
        <authorList>
            <person name="Ropars J."/>
            <person name="Sedzielewska K."/>
            <person name="Noel J."/>
            <person name="Charron P."/>
            <person name="Farinelli L."/>
            <person name="Marton T."/>
            <person name="Kruger M."/>
            <person name="Pelin A."/>
            <person name="Brachmann A."/>
            <person name="Corradi N."/>
        </authorList>
    </citation>
    <scope>NUCLEOTIDE SEQUENCE [LARGE SCALE GENOMIC DNA]</scope>
    <source>
        <strain evidence="1 2">A5</strain>
    </source>
</reference>
<dbReference type="AlphaFoldDB" id="A0A2N0NX76"/>
<proteinExistence type="predicted"/>
<reference evidence="1 2" key="2">
    <citation type="submission" date="2017-09" db="EMBL/GenBank/DDBJ databases">
        <title>Extensive intraspecific genome diversity in a model arbuscular mycorrhizal fungus.</title>
        <authorList>
            <person name="Chen E.C."/>
            <person name="Morin E."/>
            <person name="Beaudet D."/>
            <person name="Noel J."/>
            <person name="Ndikumana S."/>
            <person name="Charron P."/>
            <person name="St-Onge C."/>
            <person name="Giorgi J."/>
            <person name="Grigoriev I.V."/>
            <person name="Roux C."/>
            <person name="Martin F.M."/>
            <person name="Corradi N."/>
        </authorList>
    </citation>
    <scope>NUCLEOTIDE SEQUENCE [LARGE SCALE GENOMIC DNA]</scope>
    <source>
        <strain evidence="1 2">A5</strain>
    </source>
</reference>
<dbReference type="EMBL" id="LLXJ01002306">
    <property type="protein sequence ID" value="PKB99173.1"/>
    <property type="molecule type" value="Genomic_DNA"/>
</dbReference>
<name>A0A2N0NX76_9GLOM</name>